<evidence type="ECO:0000259" key="7">
    <source>
        <dbReference type="PROSITE" id="PS50011"/>
    </source>
</evidence>
<dbReference type="InterPro" id="IPR008271">
    <property type="entry name" value="Ser/Thr_kinase_AS"/>
</dbReference>
<dbReference type="GO" id="GO:0005524">
    <property type="term" value="F:ATP binding"/>
    <property type="evidence" value="ECO:0007669"/>
    <property type="project" value="UniProtKB-UniRule"/>
</dbReference>
<keyword evidence="2 4" id="KW-0547">Nucleotide-binding</keyword>
<feature type="domain" description="Protein kinase" evidence="7">
    <location>
        <begin position="230"/>
        <end position="482"/>
    </location>
</feature>
<sequence length="707" mass="78264">MTDPDIILYLYPIDGLGNKGASYAISLPENKSRFVPAAASSSCNNVRRSRQDRDATEEPEERGRFNGDPCIVLRFSQGARSRLGVVTGRAPDVDFVLPKLPGVSRFHLSFTFDDQNRPIVRDLGSLWGTKVTYDGEKGESRSKFDWLLQAPGSVRNEGKLPVLEVTPHIQFRVFVPPRDFTSQDHIDRVTAFRQGTADPGGMLASLVLHSGSRTTLPSGTQTPAHPPGTILYKRFLGNGVFGVVSYIWNVTTGEEYAVKEPLLEVIRSGQVIMKDWKKEANMMGALSHPHIVAFRGATYAPHPQLKFEYVPGGSLDACNDLSTFENVQVLCQLLSALRYLHSREPPISHRDIKPQNILVQYHRPNEIHVKFADFGLAKAAYDLKTFCGTRLWMAPEVYSRGDPYSVAVDLWSLGVVVASKECKLPKQKPAYKSSPVDWSRAVMRHVSRSAQTGNTLLAFILETMLVLDPRERKDAAYCHDAALQLRDNDLRLASLDVAESIGSESNSGLVAQATTGSAFQGRRHPSPVYEDVEKESTIRRRALIADLGWRGTDMIDSIINPTESSGSSETSYRQLRSDAPTPDTRAGGSSRILPLDNLLEDDLQETANREAGHSTFREAHGVSSLVLQHLGQEVYKKYDGDQNNSELATGDSRLPHKRERPSERSSPRLATCSPDPDTCVKRNKTIRATTILDGSDASTACRGMQYK</sequence>
<evidence type="ECO:0000256" key="5">
    <source>
        <dbReference type="SAM" id="MobiDB-lite"/>
    </source>
</evidence>
<feature type="domain" description="FHA" evidence="6">
    <location>
        <begin position="85"/>
        <end position="132"/>
    </location>
</feature>
<dbReference type="GO" id="GO:0051094">
    <property type="term" value="P:positive regulation of developmental process"/>
    <property type="evidence" value="ECO:0007669"/>
    <property type="project" value="UniProtKB-ARBA"/>
</dbReference>
<feature type="region of interest" description="Disordered" evidence="5">
    <location>
        <begin position="514"/>
        <end position="533"/>
    </location>
</feature>
<dbReference type="EMBL" id="JH795401">
    <property type="protein sequence ID" value="ELQ60770.1"/>
    <property type="molecule type" value="Genomic_DNA"/>
</dbReference>
<dbReference type="InterPro" id="IPR000253">
    <property type="entry name" value="FHA_dom"/>
</dbReference>
<evidence type="ECO:0000256" key="3">
    <source>
        <dbReference type="ARBA" id="ARBA00022840"/>
    </source>
</evidence>
<dbReference type="GO" id="GO:0004674">
    <property type="term" value="F:protein serine/threonine kinase activity"/>
    <property type="evidence" value="ECO:0007669"/>
    <property type="project" value="TreeGrafter"/>
</dbReference>
<name>L7IZP7_PYRO1</name>
<evidence type="ECO:0008006" key="9">
    <source>
        <dbReference type="Google" id="ProtNLM"/>
    </source>
</evidence>
<dbReference type="CDD" id="cd00060">
    <property type="entry name" value="FHA"/>
    <property type="match status" value="1"/>
</dbReference>
<comment type="similarity">
    <text evidence="1">Belongs to the protein kinase superfamily. CAMK Ser/Thr protein kinase family. CHEK2 subfamily.</text>
</comment>
<feature type="region of interest" description="Disordered" evidence="5">
    <location>
        <begin position="638"/>
        <end position="676"/>
    </location>
</feature>
<reference evidence="8" key="1">
    <citation type="journal article" date="2012" name="PLoS Genet.">
        <title>Comparative analysis of the genomes of two field isolates of the rice blast fungus Magnaporthe oryzae.</title>
        <authorList>
            <person name="Xue M."/>
            <person name="Yang J."/>
            <person name="Li Z."/>
            <person name="Hu S."/>
            <person name="Yao N."/>
            <person name="Dean R.A."/>
            <person name="Zhao W."/>
            <person name="Shen M."/>
            <person name="Zhang H."/>
            <person name="Li C."/>
            <person name="Liu L."/>
            <person name="Cao L."/>
            <person name="Xu X."/>
            <person name="Xing Y."/>
            <person name="Hsiang T."/>
            <person name="Zhang Z."/>
            <person name="Xu J.R."/>
            <person name="Peng Y.L."/>
        </authorList>
    </citation>
    <scope>NUCLEOTIDE SEQUENCE [LARGE SCALE GENOMIC DNA]</scope>
    <source>
        <strain evidence="8">P131</strain>
    </source>
</reference>
<evidence type="ECO:0000313" key="8">
    <source>
        <dbReference type="EMBL" id="ELQ60770.1"/>
    </source>
</evidence>
<dbReference type="SMART" id="SM00220">
    <property type="entry name" value="S_TKc"/>
    <property type="match status" value="1"/>
</dbReference>
<dbReference type="AlphaFoldDB" id="L7IZP7"/>
<dbReference type="Pfam" id="PF00069">
    <property type="entry name" value="Pkinase"/>
    <property type="match status" value="1"/>
</dbReference>
<accession>L7IZP7</accession>
<dbReference type="InterPro" id="IPR011009">
    <property type="entry name" value="Kinase-like_dom_sf"/>
</dbReference>
<feature type="region of interest" description="Disordered" evidence="5">
    <location>
        <begin position="556"/>
        <end position="592"/>
    </location>
</feature>
<dbReference type="SUPFAM" id="SSF56112">
    <property type="entry name" value="Protein kinase-like (PK-like)"/>
    <property type="match status" value="1"/>
</dbReference>
<dbReference type="PROSITE" id="PS50011">
    <property type="entry name" value="PROTEIN_KINASE_DOM"/>
    <property type="match status" value="1"/>
</dbReference>
<evidence type="ECO:0000256" key="2">
    <source>
        <dbReference type="ARBA" id="ARBA00022741"/>
    </source>
</evidence>
<dbReference type="PANTHER" id="PTHR24361">
    <property type="entry name" value="MITOGEN-ACTIVATED KINASE KINASE KINASE"/>
    <property type="match status" value="1"/>
</dbReference>
<dbReference type="InterPro" id="IPR053235">
    <property type="entry name" value="Ser_Thr_kinase"/>
</dbReference>
<gene>
    <name evidence="8" type="ORF">OOW_P131scaffold01245g2</name>
</gene>
<dbReference type="Gene3D" id="2.60.200.20">
    <property type="match status" value="1"/>
</dbReference>
<organism>
    <name type="scientific">Pyricularia oryzae (strain P131)</name>
    <name type="common">Rice blast fungus</name>
    <name type="synonym">Magnaporthe oryzae</name>
    <dbReference type="NCBI Taxonomy" id="1143193"/>
    <lineage>
        <taxon>Eukaryota</taxon>
        <taxon>Fungi</taxon>
        <taxon>Dikarya</taxon>
        <taxon>Ascomycota</taxon>
        <taxon>Pezizomycotina</taxon>
        <taxon>Sordariomycetes</taxon>
        <taxon>Sordariomycetidae</taxon>
        <taxon>Magnaporthales</taxon>
        <taxon>Pyriculariaceae</taxon>
        <taxon>Pyricularia</taxon>
    </lineage>
</organism>
<dbReference type="InterPro" id="IPR000719">
    <property type="entry name" value="Prot_kinase_dom"/>
</dbReference>
<dbReference type="InterPro" id="IPR008984">
    <property type="entry name" value="SMAD_FHA_dom_sf"/>
</dbReference>
<dbReference type="PROSITE" id="PS50006">
    <property type="entry name" value="FHA_DOMAIN"/>
    <property type="match status" value="1"/>
</dbReference>
<feature type="compositionally biased region" description="Polar residues" evidence="5">
    <location>
        <begin position="559"/>
        <end position="574"/>
    </location>
</feature>
<dbReference type="Gene3D" id="1.10.510.10">
    <property type="entry name" value="Transferase(Phosphotransferase) domain 1"/>
    <property type="match status" value="1"/>
</dbReference>
<evidence type="ECO:0000259" key="6">
    <source>
        <dbReference type="PROSITE" id="PS50006"/>
    </source>
</evidence>
<dbReference type="SUPFAM" id="SSF49879">
    <property type="entry name" value="SMAD/FHA domain"/>
    <property type="match status" value="1"/>
</dbReference>
<dbReference type="PROSITE" id="PS00107">
    <property type="entry name" value="PROTEIN_KINASE_ATP"/>
    <property type="match status" value="1"/>
</dbReference>
<proteinExistence type="inferred from homology"/>
<dbReference type="GO" id="GO:0005737">
    <property type="term" value="C:cytoplasm"/>
    <property type="evidence" value="ECO:0007669"/>
    <property type="project" value="TreeGrafter"/>
</dbReference>
<keyword evidence="3 4" id="KW-0067">ATP-binding</keyword>
<protein>
    <recommendedName>
        <fullName evidence="9">Serine/threonine protein kinase</fullName>
    </recommendedName>
</protein>
<dbReference type="Pfam" id="PF00498">
    <property type="entry name" value="FHA"/>
    <property type="match status" value="1"/>
</dbReference>
<evidence type="ECO:0000256" key="4">
    <source>
        <dbReference type="PROSITE-ProRule" id="PRU10141"/>
    </source>
</evidence>
<evidence type="ECO:0000256" key="1">
    <source>
        <dbReference type="ARBA" id="ARBA00005575"/>
    </source>
</evidence>
<dbReference type="InterPro" id="IPR017441">
    <property type="entry name" value="Protein_kinase_ATP_BS"/>
</dbReference>
<dbReference type="PROSITE" id="PS00108">
    <property type="entry name" value="PROTEIN_KINASE_ST"/>
    <property type="match status" value="1"/>
</dbReference>
<feature type="binding site" evidence="4">
    <location>
        <position position="259"/>
    </location>
    <ligand>
        <name>ATP</name>
        <dbReference type="ChEBI" id="CHEBI:30616"/>
    </ligand>
</feature>